<evidence type="ECO:0000256" key="2">
    <source>
        <dbReference type="ARBA" id="ARBA00022801"/>
    </source>
</evidence>
<dbReference type="InterPro" id="IPR001650">
    <property type="entry name" value="Helicase_C-like"/>
</dbReference>
<keyword evidence="3" id="KW-0347">Helicase</keyword>
<dbReference type="GO" id="GO:0004386">
    <property type="term" value="F:helicase activity"/>
    <property type="evidence" value="ECO:0007669"/>
    <property type="project" value="UniProtKB-KW"/>
</dbReference>
<feature type="domain" description="Helicase C-terminal" evidence="5">
    <location>
        <begin position="105"/>
        <end position="198"/>
    </location>
</feature>
<accession>X1BCY6</accession>
<dbReference type="InterPro" id="IPR027417">
    <property type="entry name" value="P-loop_NTPase"/>
</dbReference>
<dbReference type="SUPFAM" id="SSF52540">
    <property type="entry name" value="P-loop containing nucleoside triphosphate hydrolases"/>
    <property type="match status" value="1"/>
</dbReference>
<keyword evidence="2" id="KW-0378">Hydrolase</keyword>
<evidence type="ECO:0000313" key="6">
    <source>
        <dbReference type="EMBL" id="GAG81953.1"/>
    </source>
</evidence>
<comment type="caution">
    <text evidence="6">The sequence shown here is derived from an EMBL/GenBank/DDBJ whole genome shotgun (WGS) entry which is preliminary data.</text>
</comment>
<dbReference type="PANTHER" id="PTHR11274:SF0">
    <property type="entry name" value="GENERAL TRANSCRIPTION AND DNA REPAIR FACTOR IIH HELICASE SUBUNIT XPB"/>
    <property type="match status" value="1"/>
</dbReference>
<dbReference type="InterPro" id="IPR050615">
    <property type="entry name" value="ATP-dep_DNA_Helicase"/>
</dbReference>
<organism evidence="6">
    <name type="scientific">marine sediment metagenome</name>
    <dbReference type="NCBI Taxonomy" id="412755"/>
    <lineage>
        <taxon>unclassified sequences</taxon>
        <taxon>metagenomes</taxon>
        <taxon>ecological metagenomes</taxon>
    </lineage>
</organism>
<keyword evidence="4" id="KW-0067">ATP-binding</keyword>
<dbReference type="Pfam" id="PF00271">
    <property type="entry name" value="Helicase_C"/>
    <property type="match status" value="1"/>
</dbReference>
<protein>
    <recommendedName>
        <fullName evidence="5">Helicase C-terminal domain-containing protein</fullName>
    </recommendedName>
</protein>
<dbReference type="EMBL" id="BART01011197">
    <property type="protein sequence ID" value="GAG81953.1"/>
    <property type="molecule type" value="Genomic_DNA"/>
</dbReference>
<dbReference type="GO" id="GO:0005524">
    <property type="term" value="F:ATP binding"/>
    <property type="evidence" value="ECO:0007669"/>
    <property type="project" value="UniProtKB-KW"/>
</dbReference>
<sequence>HHLGAEVFSRALSKLTTKYMLGLSATPDRKDGLSKVFEYYLGDMIYCIKVREPDTVSLKVIKYFSTNPVYCKPIVNNYTGLLNSPSMITQICNYEPRSDVILDEVYKMVKNKRRILILSERRAHLDYFYKKIKEKNICSCGFYVGGMKQMELDESAKKEIVLGTFHLASEGMDVPSLNTVILASPKTDIKQSIGRIFRQKAGERSHDPLILDIIDENIPSFKRKFTHRNRIYRQNKYNTSKVKVYDGDENTKTVIEQLNYDFKKGTCLID</sequence>
<keyword evidence="1" id="KW-0547">Nucleotide-binding</keyword>
<evidence type="ECO:0000259" key="5">
    <source>
        <dbReference type="Pfam" id="PF00271"/>
    </source>
</evidence>
<dbReference type="PANTHER" id="PTHR11274">
    <property type="entry name" value="RAD25/XP-B DNA REPAIR HELICASE"/>
    <property type="match status" value="1"/>
</dbReference>
<evidence type="ECO:0000256" key="1">
    <source>
        <dbReference type="ARBA" id="ARBA00022741"/>
    </source>
</evidence>
<reference evidence="6" key="1">
    <citation type="journal article" date="2014" name="Front. Microbiol.">
        <title>High frequency of phylogenetically diverse reductive dehalogenase-homologous genes in deep subseafloor sedimentary metagenomes.</title>
        <authorList>
            <person name="Kawai M."/>
            <person name="Futagami T."/>
            <person name="Toyoda A."/>
            <person name="Takaki Y."/>
            <person name="Nishi S."/>
            <person name="Hori S."/>
            <person name="Arai W."/>
            <person name="Tsubouchi T."/>
            <person name="Morono Y."/>
            <person name="Uchiyama I."/>
            <person name="Ito T."/>
            <person name="Fujiyama A."/>
            <person name="Inagaki F."/>
            <person name="Takami H."/>
        </authorList>
    </citation>
    <scope>NUCLEOTIDE SEQUENCE</scope>
    <source>
        <strain evidence="6">Expedition CK06-06</strain>
    </source>
</reference>
<name>X1BCY6_9ZZZZ</name>
<dbReference type="Gene3D" id="3.40.50.300">
    <property type="entry name" value="P-loop containing nucleotide triphosphate hydrolases"/>
    <property type="match status" value="2"/>
</dbReference>
<proteinExistence type="predicted"/>
<feature type="non-terminal residue" evidence="6">
    <location>
        <position position="1"/>
    </location>
</feature>
<evidence type="ECO:0000256" key="4">
    <source>
        <dbReference type="ARBA" id="ARBA00022840"/>
    </source>
</evidence>
<dbReference type="GO" id="GO:0016787">
    <property type="term" value="F:hydrolase activity"/>
    <property type="evidence" value="ECO:0007669"/>
    <property type="project" value="UniProtKB-KW"/>
</dbReference>
<evidence type="ECO:0000256" key="3">
    <source>
        <dbReference type="ARBA" id="ARBA00022806"/>
    </source>
</evidence>
<gene>
    <name evidence="6" type="ORF">S01H4_23961</name>
</gene>
<dbReference type="AlphaFoldDB" id="X1BCY6"/>